<name>A0A286U8R8_9AGAM</name>
<comment type="caution">
    <text evidence="2">The sequence shown here is derived from an EMBL/GenBank/DDBJ whole genome shotgun (WGS) entry which is preliminary data.</text>
</comment>
<gene>
    <name evidence="2" type="ORF">PNOK_0883000</name>
</gene>
<dbReference type="Proteomes" id="UP000217199">
    <property type="component" value="Unassembled WGS sequence"/>
</dbReference>
<protein>
    <submittedName>
        <fullName evidence="2">Uncharacterized protein</fullName>
    </submittedName>
</protein>
<dbReference type="OrthoDB" id="3249923at2759"/>
<reference evidence="2 3" key="1">
    <citation type="journal article" date="2017" name="Mol. Ecol.">
        <title>Comparative and population genomic landscape of Phellinus noxius: A hypervariable fungus causing root rot in trees.</title>
        <authorList>
            <person name="Chung C.L."/>
            <person name="Lee T.J."/>
            <person name="Akiba M."/>
            <person name="Lee H.H."/>
            <person name="Kuo T.H."/>
            <person name="Liu D."/>
            <person name="Ke H.M."/>
            <person name="Yokoi T."/>
            <person name="Roa M.B."/>
            <person name="Lu M.J."/>
            <person name="Chang Y.Y."/>
            <person name="Ann P.J."/>
            <person name="Tsai J.N."/>
            <person name="Chen C.Y."/>
            <person name="Tzean S.S."/>
            <person name="Ota Y."/>
            <person name="Hattori T."/>
            <person name="Sahashi N."/>
            <person name="Liou R.F."/>
            <person name="Kikuchi T."/>
            <person name="Tsai I.J."/>
        </authorList>
    </citation>
    <scope>NUCLEOTIDE SEQUENCE [LARGE SCALE GENOMIC DNA]</scope>
    <source>
        <strain evidence="2 3">FFPRI411160</strain>
    </source>
</reference>
<sequence>MPKSRNISTSPPRRLSKKPRSEEISWRSSSKQPHSGASGSRHRHRPPIESPSKYASTLRHESNDPTTSRHRSRDAQPLLTKSEHNSTLNPRYTIPKKMSYPHQIRELQENLHSLSLNRKKVTSISASHSNINRIQLETSFRQSRRDGRSKKIAFEACNSSGFGDTLVETSTNMSLSPIQYPEPSDRYDGLIPLLILKRRAAIKARARETPRIFAGHHRSPIVIDDDSSDSEKGSIIVISSDSSSEESTKSDMGDGGNDERESQLADILDRLSNHITPIFQMHRLPFLRRNLRKAMDLYRPPEIQHLRHSLRNIPPNQIARVRCTWGEQTLILPSSLHEGNWWCPICQIIKFNTRKGLLLHISGIHKNCEAKLETSESGYAFLEISVPELPESDSESDVGSKVDDEDIESYLSDIIEPKSPTPESPSLDYELENQTLLDISIYNNKSLLPSSTPGIGITPTTPELPEVKQLIIKRPPKPIDPSDPDRYPTPPPYDDLEGPAAVYPYISPGTYSARPGGPKIYDLLNELSLEKFGIMDWLIIDQEEDLFELDNVRDEDKMMRALWNRWIFLNRNKFIEDYGKGIIMFIDEYWRMIHRGAGYSALQVWLLVLVQNRFLTGSQYCLALKHYAELVGMDFWRPQEDHLMNT</sequence>
<dbReference type="AlphaFoldDB" id="A0A286U8R8"/>
<feature type="region of interest" description="Disordered" evidence="1">
    <location>
        <begin position="237"/>
        <end position="260"/>
    </location>
</feature>
<dbReference type="STRING" id="2282107.A0A286U8R8"/>
<keyword evidence="3" id="KW-1185">Reference proteome</keyword>
<evidence type="ECO:0000313" key="2">
    <source>
        <dbReference type="EMBL" id="PAV15972.1"/>
    </source>
</evidence>
<feature type="region of interest" description="Disordered" evidence="1">
    <location>
        <begin position="1"/>
        <end position="96"/>
    </location>
</feature>
<dbReference type="InParanoid" id="A0A286U8R8"/>
<organism evidence="2 3">
    <name type="scientific">Pyrrhoderma noxium</name>
    <dbReference type="NCBI Taxonomy" id="2282107"/>
    <lineage>
        <taxon>Eukaryota</taxon>
        <taxon>Fungi</taxon>
        <taxon>Dikarya</taxon>
        <taxon>Basidiomycota</taxon>
        <taxon>Agaricomycotina</taxon>
        <taxon>Agaricomycetes</taxon>
        <taxon>Hymenochaetales</taxon>
        <taxon>Hymenochaetaceae</taxon>
        <taxon>Pyrrhoderma</taxon>
    </lineage>
</organism>
<proteinExistence type="predicted"/>
<evidence type="ECO:0000256" key="1">
    <source>
        <dbReference type="SAM" id="MobiDB-lite"/>
    </source>
</evidence>
<feature type="compositionally biased region" description="Polar residues" evidence="1">
    <location>
        <begin position="1"/>
        <end position="11"/>
    </location>
</feature>
<accession>A0A286U8R8</accession>
<evidence type="ECO:0000313" key="3">
    <source>
        <dbReference type="Proteomes" id="UP000217199"/>
    </source>
</evidence>
<dbReference type="EMBL" id="NBII01000009">
    <property type="protein sequence ID" value="PAV15972.1"/>
    <property type="molecule type" value="Genomic_DNA"/>
</dbReference>
<feature type="compositionally biased region" description="Polar residues" evidence="1">
    <location>
        <begin position="26"/>
        <end position="38"/>
    </location>
</feature>
<feature type="compositionally biased region" description="Basic and acidic residues" evidence="1">
    <location>
        <begin position="246"/>
        <end position="260"/>
    </location>
</feature>